<sequence length="491" mass="57258">MNNWENVFNEIKHELAEQERIVNLIQSTKMYHAVEGIHNIRKKSDLFIKRGEQIGASLKHILGNTDDRIQKSDALTAVKKSNKLVNEKLDQMQKEYEIKLQYEELYNVIREKVNLDEIMLCKNLYLLKKIDEREKSICVMAPLENIDLPDGYSRRIKNIDMLFGKNRLRIYMSKDYMLNTTLPIVQDVSEDYVSIKYNPEKEGHCILVTMVAEKVGKVYIHSAYQTLNEIAKNKNIIKIYDFHGVVPEELLFMGNEEGAEKLGSEESVIVKNATYIVVANNAMKRHILKKYPSCKSEFILFPMNNADNDRDGNGELGKNNSGKPVVIYSGGLQKWQLIPEMQDAMERQKTSFDYRMYVSDTEEFMKLWSDRERPDTWRVDTLSADELKKEYEKAQYGFTLRDDIIVNEVACPTKLIDYVKYGIIPILKSDKIGDFVENGLEYVRIEDFINGRIPLEEKRVQMVQNNFSVMGKIYDDYKKGLKELQEILERI</sequence>
<evidence type="ECO:0000313" key="1">
    <source>
        <dbReference type="EMBL" id="CUM81496.1"/>
    </source>
</evidence>
<evidence type="ECO:0008006" key="3">
    <source>
        <dbReference type="Google" id="ProtNLM"/>
    </source>
</evidence>
<gene>
    <name evidence="1" type="ORF">ERS852573_00654</name>
</gene>
<name>A0A173RUS5_9FIRM</name>
<dbReference type="RefSeq" id="WP_055213662.1">
    <property type="nucleotide sequence ID" value="NZ_CYXO01000003.1"/>
</dbReference>
<organism evidence="1 2">
    <name type="scientific">Dorea longicatena</name>
    <dbReference type="NCBI Taxonomy" id="88431"/>
    <lineage>
        <taxon>Bacteria</taxon>
        <taxon>Bacillati</taxon>
        <taxon>Bacillota</taxon>
        <taxon>Clostridia</taxon>
        <taxon>Lachnospirales</taxon>
        <taxon>Lachnospiraceae</taxon>
        <taxon>Dorea</taxon>
    </lineage>
</organism>
<dbReference type="Proteomes" id="UP000095597">
    <property type="component" value="Unassembled WGS sequence"/>
</dbReference>
<protein>
    <recommendedName>
        <fullName evidence="3">Glycosyltransferase family 1 protein</fullName>
    </recommendedName>
</protein>
<proteinExistence type="predicted"/>
<accession>A0A173RUS5</accession>
<dbReference type="OrthoDB" id="9801492at2"/>
<reference evidence="1 2" key="1">
    <citation type="submission" date="2015-09" db="EMBL/GenBank/DDBJ databases">
        <authorList>
            <consortium name="Pathogen Informatics"/>
        </authorList>
    </citation>
    <scope>NUCLEOTIDE SEQUENCE [LARGE SCALE GENOMIC DNA]</scope>
    <source>
        <strain evidence="1 2">2789STDY5834961</strain>
    </source>
</reference>
<evidence type="ECO:0000313" key="2">
    <source>
        <dbReference type="Proteomes" id="UP000095597"/>
    </source>
</evidence>
<dbReference type="AlphaFoldDB" id="A0A173RUS5"/>
<dbReference type="EMBL" id="CYXO01000003">
    <property type="protein sequence ID" value="CUM81496.1"/>
    <property type="molecule type" value="Genomic_DNA"/>
</dbReference>